<comment type="pathway">
    <text evidence="1 11">Glycerolipid metabolism; triacylglycerol biosynthesis.</text>
</comment>
<feature type="domain" description="O-acyltransferase WSD1-like N-terminal" evidence="13">
    <location>
        <begin position="1"/>
        <end position="265"/>
    </location>
</feature>
<evidence type="ECO:0000256" key="6">
    <source>
        <dbReference type="ARBA" id="ARBA00022679"/>
    </source>
</evidence>
<proteinExistence type="inferred from homology"/>
<dbReference type="Gene3D" id="3.30.559.10">
    <property type="entry name" value="Chloramphenicol acetyltransferase-like domain"/>
    <property type="match status" value="1"/>
</dbReference>
<keyword evidence="16" id="KW-1185">Reference proteome</keyword>
<keyword evidence="7 11" id="KW-0319">Glycerol metabolism</keyword>
<dbReference type="Pfam" id="PF03007">
    <property type="entry name" value="WS_DGAT_cat"/>
    <property type="match status" value="1"/>
</dbReference>
<comment type="similarity">
    <text evidence="3 11">Belongs to the long-chain O-acyltransferase family.</text>
</comment>
<evidence type="ECO:0000313" key="15">
    <source>
        <dbReference type="EMBL" id="MFC4835242.1"/>
    </source>
</evidence>
<dbReference type="InterPro" id="IPR009721">
    <property type="entry name" value="O-acyltransferase_WSD1_C"/>
</dbReference>
<evidence type="ECO:0000256" key="4">
    <source>
        <dbReference type="ARBA" id="ARBA00013244"/>
    </source>
</evidence>
<dbReference type="InterPro" id="IPR014292">
    <property type="entry name" value="Acyl_transf_WS/DGAT"/>
</dbReference>
<evidence type="ECO:0000256" key="10">
    <source>
        <dbReference type="ARBA" id="ARBA00048109"/>
    </source>
</evidence>
<comment type="pathway">
    <text evidence="2">Lipid metabolism.</text>
</comment>
<evidence type="ECO:0000256" key="2">
    <source>
        <dbReference type="ARBA" id="ARBA00005189"/>
    </source>
</evidence>
<dbReference type="InterPro" id="IPR023213">
    <property type="entry name" value="CAT-like_dom_sf"/>
</dbReference>
<organism evidence="15 16">
    <name type="scientific">Actinomycetospora chibensis</name>
    <dbReference type="NCBI Taxonomy" id="663606"/>
    <lineage>
        <taxon>Bacteria</taxon>
        <taxon>Bacillati</taxon>
        <taxon>Actinomycetota</taxon>
        <taxon>Actinomycetes</taxon>
        <taxon>Pseudonocardiales</taxon>
        <taxon>Pseudonocardiaceae</taxon>
        <taxon>Actinomycetospora</taxon>
    </lineage>
</organism>
<evidence type="ECO:0000256" key="3">
    <source>
        <dbReference type="ARBA" id="ARBA00009587"/>
    </source>
</evidence>
<feature type="region of interest" description="Disordered" evidence="12">
    <location>
        <begin position="150"/>
        <end position="170"/>
    </location>
</feature>
<evidence type="ECO:0000256" key="8">
    <source>
        <dbReference type="ARBA" id="ARBA00023098"/>
    </source>
</evidence>
<dbReference type="InterPro" id="IPR045034">
    <property type="entry name" value="O-acyltransferase_WSD1-like"/>
</dbReference>
<sequence length="456" mass="48840">MSPLDAAFLELEDAEPEVSMAIASIAVFAGPVPGSDEFAAHLAGRLPLIPRYRQKVRRVPLDLGPPVWVDDPHFVLEHHLVRVALPAPGGDAQLCALMGRVMATRLDRDRPLWRYWIVEGLAGDRWALISQVHHCMVDGVSGTDLYRDVLDPGPVPRPPAPPAAAPEREPSRAELMLLGARGLLALPVSAVRGAGALLARPREGGQRLAALVRGGTALLGSLRAGAPSSLTGSRHRPRHYAVARGRVADVRAIRHRHGGTFNDVVLAAVTAGFRALLLARGEEPTPDLVRTLVPVSVRARGDEGERGNQVSLLLPRLPVHVADPRERLARTVAELESCKAAHEAEAGALLTELARLEPYPLVARGVRWASRSDQRAVVTVTTDVPGPRETLYGLGRELLEIIPYVPIGSTAQIGVSIMSYRDGLAIGLTGDESVEDLDVLARGIESELALLSGDHA</sequence>
<protein>
    <recommendedName>
        <fullName evidence="4 11">Diacylglycerol O-acyltransferase</fullName>
        <ecNumber evidence="4 11">2.3.1.20</ecNumber>
    </recommendedName>
</protein>
<evidence type="ECO:0000256" key="11">
    <source>
        <dbReference type="RuleBase" id="RU361241"/>
    </source>
</evidence>
<evidence type="ECO:0000259" key="13">
    <source>
        <dbReference type="Pfam" id="PF03007"/>
    </source>
</evidence>
<keyword evidence="9 11" id="KW-0012">Acyltransferase</keyword>
<dbReference type="EC" id="2.3.1.20" evidence="4 11"/>
<evidence type="ECO:0000256" key="7">
    <source>
        <dbReference type="ARBA" id="ARBA00022798"/>
    </source>
</evidence>
<comment type="caution">
    <text evidence="15">The sequence shown here is derived from an EMBL/GenBank/DDBJ whole genome shotgun (WGS) entry which is preliminary data.</text>
</comment>
<reference evidence="16" key="1">
    <citation type="journal article" date="2019" name="Int. J. Syst. Evol. Microbiol.">
        <title>The Global Catalogue of Microorganisms (GCM) 10K type strain sequencing project: providing services to taxonomists for standard genome sequencing and annotation.</title>
        <authorList>
            <consortium name="The Broad Institute Genomics Platform"/>
            <consortium name="The Broad Institute Genome Sequencing Center for Infectious Disease"/>
            <person name="Wu L."/>
            <person name="Ma J."/>
        </authorList>
    </citation>
    <scope>NUCLEOTIDE SEQUENCE [LARGE SCALE GENOMIC DNA]</scope>
    <source>
        <strain evidence="16">CCUG 50347</strain>
    </source>
</reference>
<keyword evidence="6 11" id="KW-0808">Transferase</keyword>
<dbReference type="EMBL" id="JBHSIM010000048">
    <property type="protein sequence ID" value="MFC4835242.1"/>
    <property type="molecule type" value="Genomic_DNA"/>
</dbReference>
<evidence type="ECO:0000259" key="14">
    <source>
        <dbReference type="Pfam" id="PF06974"/>
    </source>
</evidence>
<feature type="domain" description="O-acyltransferase WSD1 C-terminal" evidence="14">
    <location>
        <begin position="307"/>
        <end position="451"/>
    </location>
</feature>
<dbReference type="InterPro" id="IPR004255">
    <property type="entry name" value="O-acyltransferase_WSD1_N"/>
</dbReference>
<dbReference type="RefSeq" id="WP_274186946.1">
    <property type="nucleotide sequence ID" value="NZ_BAABHN010000048.1"/>
</dbReference>
<feature type="compositionally biased region" description="Pro residues" evidence="12">
    <location>
        <begin position="153"/>
        <end position="164"/>
    </location>
</feature>
<evidence type="ECO:0000313" key="16">
    <source>
        <dbReference type="Proteomes" id="UP001595909"/>
    </source>
</evidence>
<dbReference type="PANTHER" id="PTHR31650:SF1">
    <property type="entry name" value="WAX ESTER SYNTHASE_DIACYLGLYCEROL ACYLTRANSFERASE 4-RELATED"/>
    <property type="match status" value="1"/>
</dbReference>
<dbReference type="Proteomes" id="UP001595909">
    <property type="component" value="Unassembled WGS sequence"/>
</dbReference>
<dbReference type="PANTHER" id="PTHR31650">
    <property type="entry name" value="O-ACYLTRANSFERASE (WSD1-LIKE) FAMILY PROTEIN"/>
    <property type="match status" value="1"/>
</dbReference>
<keyword evidence="5 11" id="KW-0444">Lipid biosynthesis</keyword>
<dbReference type="SUPFAM" id="SSF52777">
    <property type="entry name" value="CoA-dependent acyltransferases"/>
    <property type="match status" value="1"/>
</dbReference>
<dbReference type="NCBIfam" id="TIGR02946">
    <property type="entry name" value="acyl_WS_DGAT"/>
    <property type="match status" value="1"/>
</dbReference>
<evidence type="ECO:0000256" key="9">
    <source>
        <dbReference type="ARBA" id="ARBA00023315"/>
    </source>
</evidence>
<evidence type="ECO:0000256" key="5">
    <source>
        <dbReference type="ARBA" id="ARBA00022516"/>
    </source>
</evidence>
<comment type="catalytic activity">
    <reaction evidence="10 11">
        <text>an acyl-CoA + a 1,2-diacyl-sn-glycerol = a triacyl-sn-glycerol + CoA</text>
        <dbReference type="Rhea" id="RHEA:10868"/>
        <dbReference type="ChEBI" id="CHEBI:17815"/>
        <dbReference type="ChEBI" id="CHEBI:57287"/>
        <dbReference type="ChEBI" id="CHEBI:58342"/>
        <dbReference type="ChEBI" id="CHEBI:64615"/>
        <dbReference type="EC" id="2.3.1.20"/>
    </reaction>
</comment>
<evidence type="ECO:0000256" key="1">
    <source>
        <dbReference type="ARBA" id="ARBA00004771"/>
    </source>
</evidence>
<evidence type="ECO:0000256" key="12">
    <source>
        <dbReference type="SAM" id="MobiDB-lite"/>
    </source>
</evidence>
<accession>A0ABV9RSQ3</accession>
<keyword evidence="8 11" id="KW-0443">Lipid metabolism</keyword>
<dbReference type="Pfam" id="PF06974">
    <property type="entry name" value="WS_DGAT_C"/>
    <property type="match status" value="1"/>
</dbReference>
<gene>
    <name evidence="15" type="ORF">ACFPEL_22730</name>
</gene>
<name>A0ABV9RSQ3_9PSEU</name>